<sequence length="374" mass="42865">SFKDFHLLAAEDNKMKSIHDFGKLMTTAQSLLKTYGDRSSICLVGNFYVFINSVKVLHCRLPQWSLLAESRLNWLLWLDPMHVELNLQETLLKVAWPILVHQLWAASYTLLDPIKIRPIRCIEVLKPHQCIVAACAGGSRRWYKRPLAAMDNYTGMARDVLRWLLDEAVPLSLATNAVAIIKWRWVMNGRLTLAKFLSAMQTLARALPTFTRLRKKNYVIVVAYMLGFISYLESHGGQGLDSFLRHLPQLSSEDLEVWHSKCRQIERNHDTPSQLSLYHSDETIYQIQRLASTLSPKRPETVLRIPEQLLPPSLWRSTHIRLQTNAPLSSQEMSVGQMDWFLGQVTSGEAGTLDFEKFQEREDVPGPAEVTEDQ</sequence>
<gene>
    <name evidence="1" type="ORF">BDK51DRAFT_30446</name>
</gene>
<reference evidence="2" key="1">
    <citation type="journal article" date="2018" name="Nat. Microbiol.">
        <title>Leveraging single-cell genomics to expand the fungal tree of life.</title>
        <authorList>
            <person name="Ahrendt S.R."/>
            <person name="Quandt C.A."/>
            <person name="Ciobanu D."/>
            <person name="Clum A."/>
            <person name="Salamov A."/>
            <person name="Andreopoulos B."/>
            <person name="Cheng J.F."/>
            <person name="Woyke T."/>
            <person name="Pelin A."/>
            <person name="Henrissat B."/>
            <person name="Reynolds N.K."/>
            <person name="Benny G.L."/>
            <person name="Smith M.E."/>
            <person name="James T.Y."/>
            <person name="Grigoriev I.V."/>
        </authorList>
    </citation>
    <scope>NUCLEOTIDE SEQUENCE [LARGE SCALE GENOMIC DNA]</scope>
</reference>
<dbReference type="OrthoDB" id="2161796at2759"/>
<proteinExistence type="predicted"/>
<feature type="non-terminal residue" evidence="1">
    <location>
        <position position="1"/>
    </location>
</feature>
<dbReference type="AlphaFoldDB" id="A0A4P9W8I3"/>
<accession>A0A4P9W8I3</accession>
<keyword evidence="2" id="KW-1185">Reference proteome</keyword>
<protein>
    <submittedName>
        <fullName evidence="1">Uncharacterized protein</fullName>
    </submittedName>
</protein>
<dbReference type="Proteomes" id="UP000269721">
    <property type="component" value="Unassembled WGS sequence"/>
</dbReference>
<evidence type="ECO:0000313" key="2">
    <source>
        <dbReference type="Proteomes" id="UP000269721"/>
    </source>
</evidence>
<dbReference type="EMBL" id="KZ997464">
    <property type="protein sequence ID" value="RKO87378.1"/>
    <property type="molecule type" value="Genomic_DNA"/>
</dbReference>
<organism evidence="1 2">
    <name type="scientific">Blyttiomyces helicus</name>
    <dbReference type="NCBI Taxonomy" id="388810"/>
    <lineage>
        <taxon>Eukaryota</taxon>
        <taxon>Fungi</taxon>
        <taxon>Fungi incertae sedis</taxon>
        <taxon>Chytridiomycota</taxon>
        <taxon>Chytridiomycota incertae sedis</taxon>
        <taxon>Chytridiomycetes</taxon>
        <taxon>Chytridiomycetes incertae sedis</taxon>
        <taxon>Blyttiomyces</taxon>
    </lineage>
</organism>
<evidence type="ECO:0000313" key="1">
    <source>
        <dbReference type="EMBL" id="RKO87378.1"/>
    </source>
</evidence>
<name>A0A4P9W8I3_9FUNG</name>